<dbReference type="Gene3D" id="1.20.1260.20">
    <property type="entry name" value="PPE superfamily"/>
    <property type="match status" value="1"/>
</dbReference>
<dbReference type="PANTHER" id="PTHR46766">
    <property type="entry name" value="GLUTAMINE-RICH PROTEIN 2"/>
    <property type="match status" value="1"/>
</dbReference>
<proteinExistence type="inferred from homology"/>
<comment type="similarity">
    <text evidence="1">Belongs to the mycobacterial PPE family.</text>
</comment>
<evidence type="ECO:0000256" key="1">
    <source>
        <dbReference type="ARBA" id="ARBA00010652"/>
    </source>
</evidence>
<dbReference type="Pfam" id="PF12484">
    <property type="entry name" value="PPE-SVP"/>
    <property type="match status" value="1"/>
</dbReference>
<dbReference type="InterPro" id="IPR022171">
    <property type="entry name" value="PPE_C"/>
</dbReference>
<feature type="domain" description="PPE family C-terminal" evidence="5">
    <location>
        <begin position="291"/>
        <end position="366"/>
    </location>
</feature>
<gene>
    <name evidence="6" type="ORF">MKK62_21625</name>
</gene>
<name>A0ABY3VN64_9MYCO</name>
<organism evidence="6 7">
    <name type="scientific">Mycobacterium paraterrae</name>
    <dbReference type="NCBI Taxonomy" id="577492"/>
    <lineage>
        <taxon>Bacteria</taxon>
        <taxon>Bacillati</taxon>
        <taxon>Actinomycetota</taxon>
        <taxon>Actinomycetes</taxon>
        <taxon>Mycobacteriales</taxon>
        <taxon>Mycobacteriaceae</taxon>
        <taxon>Mycobacterium</taxon>
    </lineage>
</organism>
<dbReference type="Pfam" id="PF09851">
    <property type="entry name" value="SHOCT"/>
    <property type="match status" value="1"/>
</dbReference>
<feature type="domain" description="PPE" evidence="3">
    <location>
        <begin position="2"/>
        <end position="164"/>
    </location>
</feature>
<sequence length="423" mass="43061">MHFAGLPPEVNSGRMYAGPGVGPLLTAASAWDELANELHSAASDYESVIAGLTSELWQGVSSESMAASAAPQVEWLRSTASRATQASTQAKAAASAYESAYSMTVPPTAIVANRAQLLTLQATNVLGQNTSAIAANEVAYGEMWAQDVAAMYAYAGAAKSASQVTPFTQPQQATNQDGVASQSAAATQAGGTVAGNAQSTMSAIPSALQSLESSTGLTGFSEFSNVYDLASLGSGLLGNGTGLIGLSGAAGFITKTEDKITAPLFDSDDPAKPAAPPKPGAHVPKAASAVSAEMGESGSLGRLSVPHGWTSAAPQVRLAAVEAPVASAAPPSASGMFGDMPLLGQAPLMAMPGRDSTREPRQRAAVPGVVTTREAKIEARPVGAAAHMREIADVLSKLAELRDNGALTEHEFTEQKQRLLGGR</sequence>
<evidence type="ECO:0000259" key="4">
    <source>
        <dbReference type="Pfam" id="PF09851"/>
    </source>
</evidence>
<evidence type="ECO:0000256" key="2">
    <source>
        <dbReference type="SAM" id="MobiDB-lite"/>
    </source>
</evidence>
<protein>
    <submittedName>
        <fullName evidence="6">PPE domain-containing protein</fullName>
    </submittedName>
</protein>
<dbReference type="InterPro" id="IPR018649">
    <property type="entry name" value="SHOCT"/>
</dbReference>
<dbReference type="InterPro" id="IPR038332">
    <property type="entry name" value="PPE_sf"/>
</dbReference>
<dbReference type="EMBL" id="CP092488">
    <property type="protein sequence ID" value="UMB68958.1"/>
    <property type="molecule type" value="Genomic_DNA"/>
</dbReference>
<keyword evidence="7" id="KW-1185">Reference proteome</keyword>
<dbReference type="InterPro" id="IPR000030">
    <property type="entry name" value="PPE_dom"/>
</dbReference>
<accession>A0ABY3VN64</accession>
<evidence type="ECO:0000313" key="6">
    <source>
        <dbReference type="EMBL" id="UMB68958.1"/>
    </source>
</evidence>
<dbReference type="SUPFAM" id="SSF140459">
    <property type="entry name" value="PE/PPE dimer-like"/>
    <property type="match status" value="1"/>
</dbReference>
<dbReference type="Proteomes" id="UP001055336">
    <property type="component" value="Chromosome"/>
</dbReference>
<reference evidence="6" key="1">
    <citation type="submission" date="2022-08" db="EMBL/GenBank/DDBJ databases">
        <title>Whole genome sequencing of non-tuberculosis mycobacteria type-strains.</title>
        <authorList>
            <person name="Igarashi Y."/>
            <person name="Osugi A."/>
            <person name="Mitarai S."/>
        </authorList>
    </citation>
    <scope>NUCLEOTIDE SEQUENCE</scope>
    <source>
        <strain evidence="6">DSM 45127</strain>
    </source>
</reference>
<feature type="region of interest" description="Disordered" evidence="2">
    <location>
        <begin position="263"/>
        <end position="290"/>
    </location>
</feature>
<dbReference type="PANTHER" id="PTHR46766:SF1">
    <property type="entry name" value="GLUTAMINE-RICH PROTEIN 2"/>
    <property type="match status" value="1"/>
</dbReference>
<dbReference type="RefSeq" id="WP_240260692.1">
    <property type="nucleotide sequence ID" value="NZ_CP092488.2"/>
</dbReference>
<evidence type="ECO:0000259" key="3">
    <source>
        <dbReference type="Pfam" id="PF00823"/>
    </source>
</evidence>
<feature type="domain" description="SHOCT" evidence="4">
    <location>
        <begin position="395"/>
        <end position="420"/>
    </location>
</feature>
<evidence type="ECO:0000259" key="5">
    <source>
        <dbReference type="Pfam" id="PF12484"/>
    </source>
</evidence>
<evidence type="ECO:0000313" key="7">
    <source>
        <dbReference type="Proteomes" id="UP001055336"/>
    </source>
</evidence>
<dbReference type="Pfam" id="PF00823">
    <property type="entry name" value="PPE"/>
    <property type="match status" value="1"/>
</dbReference>